<dbReference type="PANTHER" id="PTHR46797:SF1">
    <property type="entry name" value="METHYLPHOSPHONATE SYNTHASE"/>
    <property type="match status" value="1"/>
</dbReference>
<organism evidence="3 4">
    <name type="scientific">Ligilactobacillus faecis</name>
    <dbReference type="NCBI Taxonomy" id="762833"/>
    <lineage>
        <taxon>Bacteria</taxon>
        <taxon>Bacillati</taxon>
        <taxon>Bacillota</taxon>
        <taxon>Bacilli</taxon>
        <taxon>Lactobacillales</taxon>
        <taxon>Lactobacillaceae</taxon>
        <taxon>Ligilactobacillus</taxon>
    </lineage>
</organism>
<dbReference type="SMART" id="SM00530">
    <property type="entry name" value="HTH_XRE"/>
    <property type="match status" value="1"/>
</dbReference>
<dbReference type="Gene3D" id="1.10.260.40">
    <property type="entry name" value="lambda repressor-like DNA-binding domains"/>
    <property type="match status" value="1"/>
</dbReference>
<gene>
    <name evidence="3" type="ORF">AALT52_01505</name>
</gene>
<dbReference type="PANTHER" id="PTHR46797">
    <property type="entry name" value="HTH-TYPE TRANSCRIPTIONAL REGULATOR"/>
    <property type="match status" value="1"/>
</dbReference>
<evidence type="ECO:0000256" key="1">
    <source>
        <dbReference type="ARBA" id="ARBA00023125"/>
    </source>
</evidence>
<dbReference type="CDD" id="cd00093">
    <property type="entry name" value="HTH_XRE"/>
    <property type="match status" value="1"/>
</dbReference>
<dbReference type="EMBL" id="JBCLUF010000003">
    <property type="protein sequence ID" value="MEY8661575.1"/>
    <property type="molecule type" value="Genomic_DNA"/>
</dbReference>
<sequence>MCKLTNRIRYLRTERGLTLVNLANNTGLAPNMISQYETGNREPSLKSWQMLADYFGVSVGYLQGVEENVTDAERQQRWHERERSFLKALRESYMLNGSWEDLAQTFKREWYEHEAEERCGISKVIKNGRIR</sequence>
<keyword evidence="1" id="KW-0238">DNA-binding</keyword>
<dbReference type="Pfam" id="PF01381">
    <property type="entry name" value="HTH_3"/>
    <property type="match status" value="1"/>
</dbReference>
<dbReference type="RefSeq" id="WP_369940468.1">
    <property type="nucleotide sequence ID" value="NZ_JBCLUF010000003.1"/>
</dbReference>
<dbReference type="InterPro" id="IPR050807">
    <property type="entry name" value="TransReg_Diox_bact_type"/>
</dbReference>
<dbReference type="Proteomes" id="UP001565236">
    <property type="component" value="Unassembled WGS sequence"/>
</dbReference>
<evidence type="ECO:0000313" key="3">
    <source>
        <dbReference type="EMBL" id="MEY8661575.1"/>
    </source>
</evidence>
<evidence type="ECO:0000259" key="2">
    <source>
        <dbReference type="PROSITE" id="PS50943"/>
    </source>
</evidence>
<proteinExistence type="predicted"/>
<dbReference type="InterPro" id="IPR010982">
    <property type="entry name" value="Lambda_DNA-bd_dom_sf"/>
</dbReference>
<feature type="domain" description="HTH cro/C1-type" evidence="2">
    <location>
        <begin position="8"/>
        <end position="62"/>
    </location>
</feature>
<evidence type="ECO:0000313" key="4">
    <source>
        <dbReference type="Proteomes" id="UP001565236"/>
    </source>
</evidence>
<name>A0ABV4DM71_9LACO</name>
<keyword evidence="4" id="KW-1185">Reference proteome</keyword>
<comment type="caution">
    <text evidence="3">The sequence shown here is derived from an EMBL/GenBank/DDBJ whole genome shotgun (WGS) entry which is preliminary data.</text>
</comment>
<dbReference type="PROSITE" id="PS50943">
    <property type="entry name" value="HTH_CROC1"/>
    <property type="match status" value="1"/>
</dbReference>
<dbReference type="SUPFAM" id="SSF47413">
    <property type="entry name" value="lambda repressor-like DNA-binding domains"/>
    <property type="match status" value="1"/>
</dbReference>
<dbReference type="InterPro" id="IPR001387">
    <property type="entry name" value="Cro/C1-type_HTH"/>
</dbReference>
<accession>A0ABV4DM71</accession>
<protein>
    <submittedName>
        <fullName evidence="3">Helix-turn-helix transcriptional regulator</fullName>
    </submittedName>
</protein>
<reference evidence="3 4" key="1">
    <citation type="submission" date="2024-03" db="EMBL/GenBank/DDBJ databases">
        <title>Mouse gut bacterial collection (mGBC) of GemPharmatech.</title>
        <authorList>
            <person name="He Y."/>
            <person name="Dong L."/>
            <person name="Wu D."/>
            <person name="Gao X."/>
            <person name="Lin Z."/>
        </authorList>
    </citation>
    <scope>NUCLEOTIDE SEQUENCE [LARGE SCALE GENOMIC DNA]</scope>
    <source>
        <strain evidence="3 4">15-30</strain>
    </source>
</reference>